<organism evidence="12 13">
    <name type="scientific">Limnovirga soli</name>
    <dbReference type="NCBI Taxonomy" id="2656915"/>
    <lineage>
        <taxon>Bacteria</taxon>
        <taxon>Pseudomonadati</taxon>
        <taxon>Bacteroidota</taxon>
        <taxon>Chitinophagia</taxon>
        <taxon>Chitinophagales</taxon>
        <taxon>Chitinophagaceae</taxon>
        <taxon>Limnovirga</taxon>
    </lineage>
</organism>
<evidence type="ECO:0000256" key="4">
    <source>
        <dbReference type="ARBA" id="ARBA00022729"/>
    </source>
</evidence>
<feature type="signal peptide" evidence="8">
    <location>
        <begin position="1"/>
        <end position="19"/>
    </location>
</feature>
<keyword evidence="1" id="KW-0813">Transport</keyword>
<dbReference type="InterPro" id="IPR008979">
    <property type="entry name" value="Galactose-bd-like_sf"/>
</dbReference>
<evidence type="ECO:0000313" key="13">
    <source>
        <dbReference type="Proteomes" id="UP000598971"/>
    </source>
</evidence>
<dbReference type="Pfam" id="PF06283">
    <property type="entry name" value="ThuA"/>
    <property type="match status" value="1"/>
</dbReference>
<dbReference type="PROSITE" id="PS51007">
    <property type="entry name" value="CYTC"/>
    <property type="match status" value="1"/>
</dbReference>
<dbReference type="GO" id="GO:0005506">
    <property type="term" value="F:iron ion binding"/>
    <property type="evidence" value="ECO:0007669"/>
    <property type="project" value="InterPro"/>
</dbReference>
<dbReference type="SMART" id="SM00089">
    <property type="entry name" value="PKD"/>
    <property type="match status" value="1"/>
</dbReference>
<dbReference type="PRINTS" id="PR00606">
    <property type="entry name" value="CYTCHROMECID"/>
</dbReference>
<keyword evidence="3 7" id="KW-0479">Metal-binding</keyword>
<keyword evidence="13" id="KW-1185">Reference proteome</keyword>
<feature type="domain" description="Cytochrome c" evidence="10">
    <location>
        <begin position="843"/>
        <end position="937"/>
    </location>
</feature>
<dbReference type="Pfam" id="PF07995">
    <property type="entry name" value="GSDH"/>
    <property type="match status" value="1"/>
</dbReference>
<feature type="binding site" description="covalent" evidence="7">
    <location>
        <position position="865"/>
    </location>
    <ligand>
        <name>heme c</name>
        <dbReference type="ChEBI" id="CHEBI:61717"/>
    </ligand>
</feature>
<dbReference type="PROSITE" id="PS50093">
    <property type="entry name" value="PKD"/>
    <property type="match status" value="1"/>
</dbReference>
<accession>A0A8J8JTA3</accession>
<dbReference type="GO" id="GO:0020037">
    <property type="term" value="F:heme binding"/>
    <property type="evidence" value="ECO:0007669"/>
    <property type="project" value="InterPro"/>
</dbReference>
<dbReference type="SUPFAM" id="SSF50952">
    <property type="entry name" value="Soluble quinoprotein glucose dehydrogenase"/>
    <property type="match status" value="1"/>
</dbReference>
<evidence type="ECO:0000256" key="3">
    <source>
        <dbReference type="ARBA" id="ARBA00022723"/>
    </source>
</evidence>
<keyword evidence="6 7" id="KW-0408">Iron</keyword>
<evidence type="ECO:0000313" key="12">
    <source>
        <dbReference type="EMBL" id="NNV54950.1"/>
    </source>
</evidence>
<evidence type="ECO:0000256" key="5">
    <source>
        <dbReference type="ARBA" id="ARBA00022982"/>
    </source>
</evidence>
<evidence type="ECO:0000259" key="11">
    <source>
        <dbReference type="PROSITE" id="PS51175"/>
    </source>
</evidence>
<dbReference type="CDD" id="cd04084">
    <property type="entry name" value="CBM6_xylanase-like"/>
    <property type="match status" value="1"/>
</dbReference>
<dbReference type="SUPFAM" id="SSF49299">
    <property type="entry name" value="PKD domain"/>
    <property type="match status" value="1"/>
</dbReference>
<dbReference type="PANTHER" id="PTHR40469">
    <property type="entry name" value="SECRETED GLYCOSYL HYDROLASE"/>
    <property type="match status" value="1"/>
</dbReference>
<feature type="binding site" description="covalent" evidence="7">
    <location>
        <position position="915"/>
    </location>
    <ligand>
        <name>heme c</name>
        <dbReference type="ChEBI" id="CHEBI:61717"/>
    </ligand>
</feature>
<dbReference type="Pfam" id="PF03422">
    <property type="entry name" value="CBM_6"/>
    <property type="match status" value="1"/>
</dbReference>
<dbReference type="InterPro" id="IPR013783">
    <property type="entry name" value="Ig-like_fold"/>
</dbReference>
<keyword evidence="2 7" id="KW-0349">Heme</keyword>
<dbReference type="InterPro" id="IPR022409">
    <property type="entry name" value="PKD/Chitinase_dom"/>
</dbReference>
<dbReference type="Pfam" id="PF18911">
    <property type="entry name" value="PKD_4"/>
    <property type="match status" value="1"/>
</dbReference>
<dbReference type="Gene3D" id="2.120.10.30">
    <property type="entry name" value="TolB, C-terminal domain"/>
    <property type="match status" value="1"/>
</dbReference>
<evidence type="ECO:0000256" key="1">
    <source>
        <dbReference type="ARBA" id="ARBA00022448"/>
    </source>
</evidence>
<dbReference type="RefSeq" id="WP_171606882.1">
    <property type="nucleotide sequence ID" value="NZ_WHPF01000004.1"/>
</dbReference>
<evidence type="ECO:0000256" key="6">
    <source>
        <dbReference type="ARBA" id="ARBA00023004"/>
    </source>
</evidence>
<dbReference type="GO" id="GO:0009055">
    <property type="term" value="F:electron transfer activity"/>
    <property type="evidence" value="ECO:0007669"/>
    <property type="project" value="InterPro"/>
</dbReference>
<feature type="chain" id="PRO_5035183790" evidence="8">
    <location>
        <begin position="20"/>
        <end position="1112"/>
    </location>
</feature>
<feature type="domain" description="PKD" evidence="9">
    <location>
        <begin position="703"/>
        <end position="784"/>
    </location>
</feature>
<dbReference type="SUPFAM" id="SSF46626">
    <property type="entry name" value="Cytochrome c"/>
    <property type="match status" value="1"/>
</dbReference>
<comment type="caution">
    <text evidence="12">The sequence shown here is derived from an EMBL/GenBank/DDBJ whole genome shotgun (WGS) entry which is preliminary data.</text>
</comment>
<gene>
    <name evidence="12" type="ORF">GD597_05715</name>
</gene>
<dbReference type="SUPFAM" id="SSF52317">
    <property type="entry name" value="Class I glutamine amidotransferase-like"/>
    <property type="match status" value="1"/>
</dbReference>
<dbReference type="SUPFAM" id="SSF49785">
    <property type="entry name" value="Galactose-binding domain-like"/>
    <property type="match status" value="1"/>
</dbReference>
<dbReference type="SMART" id="SM00606">
    <property type="entry name" value="CBD_IV"/>
    <property type="match status" value="1"/>
</dbReference>
<proteinExistence type="predicted"/>
<sequence>MRKIACCICLLLVVFYFSACHTGTSSPKVLLFVKTKGYHHESITAGIAAIEQLGKENNFGVDTTTDASLFTDDNLKQYRAVVFLSTTGNILNSDEQVAFQRYIEAGGGFMGIHAAADAEYNWAWYNKLVGAYFKSHPGNPNVRKATVDITDAANPAMKGLPAKWERTDEWYNYKNINADITVLATLDEDSYEGGENGANHPIAWYHDYDGGRAFYTGGGHTTESYSEPLFLQHLAGGIKYAMGPDTAQLDYTKAYATKAPEENRFTKVVLTNDLNEPMEMAVAPGGTVYVIERTGNFFAYNPTANTTKLVYRFPVLLDTKDVSGNGLLGVTIDPDFAVNKFIYFFYTPIDKNYHQNISRFTMIGNDSLDLASEKVIKQVPIDGEVSAHTGGSLAWDKNKNLFISTGDNTVPFESDGYAPLDERAGRKTFDAQRSASNANDLRGKILRIHPEADGSYTIPEGNLFAKGTAGTRPEVFTMGCRNPYRISVNQQTSTVYWGEVGPDAGEDSRHGPRGYDEFNQAKKPGYYGWPYFVGDNKAYNDSDFATKEVGPLFDPNGATNTSVNNTGIQQLPPATKPMVWYPYNLSKEFPDLGEGGRAAMAGPFYHYNKSTAKKNSIPAYYDNALFVFDWMRNWIFALRFDDQENYTRMEAFMPLTGDFKRPIDMDITPEGVMYVLEYGTIYGADNDDARLVRIDYNDGNRAPVAKIEADDTIGLAPLKVSFNSNKTYDYDEDDQLKYEWTFEGNKVGATEANPEYTFANKGVYKVTLKVTDPSGLSSTDTLEIKAGNTLPEVTINTNGNSSFYFDKASLDYTVAVTDKEDGNINAGNIQVQLDYVPKEAGTWKTVNGQGVWINPAQTLIQSSDCKACHQIDKRVLGPSFKEVAERYTSSPAVISTLANKIISGGAGVWGNTHYMTAHPQLSKEQASTIVKYILSLIQQKSVDSLPATGSVVLQPSNSKQAGTYVLSATYTDMGNGVVPLTGKQQLVLRPPFIEGEDADIVSRINRGTNELGSIHNKSYFVLKAIDLKGISQVTYNYSSNNIGATLEVHIDSAKGAIISTLNYAATGDWNKYKQVSTAIQDPGGKHDLYFVFRKDTEPNHDMFALDWLRFGK</sequence>
<dbReference type="Gene3D" id="3.40.50.880">
    <property type="match status" value="1"/>
</dbReference>
<dbReference type="CDD" id="cd00146">
    <property type="entry name" value="PKD"/>
    <property type="match status" value="1"/>
</dbReference>
<dbReference type="PROSITE" id="PS51175">
    <property type="entry name" value="CBM6"/>
    <property type="match status" value="1"/>
</dbReference>
<protein>
    <submittedName>
        <fullName evidence="12">Carbohydrate-binding protein</fullName>
    </submittedName>
</protein>
<keyword evidence="5" id="KW-0249">Electron transport</keyword>
<dbReference type="InterPro" id="IPR005084">
    <property type="entry name" value="CBM6"/>
</dbReference>
<evidence type="ECO:0000259" key="10">
    <source>
        <dbReference type="PROSITE" id="PS51007"/>
    </source>
</evidence>
<evidence type="ECO:0000256" key="2">
    <source>
        <dbReference type="ARBA" id="ARBA00022617"/>
    </source>
</evidence>
<dbReference type="InterPro" id="IPR029062">
    <property type="entry name" value="Class_I_gatase-like"/>
</dbReference>
<dbReference type="InterPro" id="IPR000601">
    <property type="entry name" value="PKD_dom"/>
</dbReference>
<dbReference type="GO" id="GO:0030246">
    <property type="term" value="F:carbohydrate binding"/>
    <property type="evidence" value="ECO:0007669"/>
    <property type="project" value="InterPro"/>
</dbReference>
<reference evidence="12" key="1">
    <citation type="submission" date="2019-10" db="EMBL/GenBank/DDBJ databases">
        <title>Draft genome sequence of Panacibacter sp. KCS-6.</title>
        <authorList>
            <person name="Yim K.J."/>
        </authorList>
    </citation>
    <scope>NUCLEOTIDE SEQUENCE</scope>
    <source>
        <strain evidence="12">KCS-6</strain>
    </source>
</reference>
<comment type="PTM">
    <text evidence="7">Binds 1 heme c group covalently per subunit.</text>
</comment>
<keyword evidence="4 8" id="KW-0732">Signal</keyword>
<name>A0A8J8JTA3_9BACT</name>
<dbReference type="Pfam" id="PF00034">
    <property type="entry name" value="Cytochrom_C"/>
    <property type="match status" value="1"/>
</dbReference>
<dbReference type="InterPro" id="IPR011041">
    <property type="entry name" value="Quinoprot_gluc/sorb_DH_b-prop"/>
</dbReference>
<dbReference type="Gene3D" id="2.60.120.260">
    <property type="entry name" value="Galactose-binding domain-like"/>
    <property type="match status" value="1"/>
</dbReference>
<dbReference type="InterPro" id="IPR009056">
    <property type="entry name" value="Cyt_c-like_dom"/>
</dbReference>
<evidence type="ECO:0000259" key="9">
    <source>
        <dbReference type="PROSITE" id="PS50093"/>
    </source>
</evidence>
<dbReference type="AlphaFoldDB" id="A0A8J8JTA3"/>
<dbReference type="InterPro" id="IPR012938">
    <property type="entry name" value="Glc/Sorbosone_DH"/>
</dbReference>
<feature type="domain" description="CBM6" evidence="11">
    <location>
        <begin position="962"/>
        <end position="1111"/>
    </location>
</feature>
<evidence type="ECO:0000256" key="8">
    <source>
        <dbReference type="SAM" id="SignalP"/>
    </source>
</evidence>
<feature type="binding site" description="covalent" evidence="7">
    <location>
        <position position="869"/>
    </location>
    <ligand>
        <name>heme c</name>
        <dbReference type="ChEBI" id="CHEBI:61717"/>
    </ligand>
</feature>
<dbReference type="InterPro" id="IPR002324">
    <property type="entry name" value="Cyt_c_ID"/>
</dbReference>
<dbReference type="PANTHER" id="PTHR40469:SF2">
    <property type="entry name" value="GALACTOSE-BINDING DOMAIN-LIKE SUPERFAMILY PROTEIN"/>
    <property type="match status" value="1"/>
</dbReference>
<dbReference type="InterPro" id="IPR035986">
    <property type="entry name" value="PKD_dom_sf"/>
</dbReference>
<dbReference type="EMBL" id="WHPF01000004">
    <property type="protein sequence ID" value="NNV54950.1"/>
    <property type="molecule type" value="Genomic_DNA"/>
</dbReference>
<dbReference type="InterPro" id="IPR011042">
    <property type="entry name" value="6-blade_b-propeller_TolB-like"/>
</dbReference>
<evidence type="ECO:0000256" key="7">
    <source>
        <dbReference type="PIRSR" id="PIRSR602324-1"/>
    </source>
</evidence>
<dbReference type="Gene3D" id="1.10.760.10">
    <property type="entry name" value="Cytochrome c-like domain"/>
    <property type="match status" value="1"/>
</dbReference>
<dbReference type="InterPro" id="IPR006584">
    <property type="entry name" value="Cellulose-bd_IV"/>
</dbReference>
<dbReference type="Proteomes" id="UP000598971">
    <property type="component" value="Unassembled WGS sequence"/>
</dbReference>
<dbReference type="Gene3D" id="2.60.40.10">
    <property type="entry name" value="Immunoglobulins"/>
    <property type="match status" value="1"/>
</dbReference>
<dbReference type="InterPro" id="IPR029010">
    <property type="entry name" value="ThuA-like"/>
</dbReference>
<dbReference type="InterPro" id="IPR036909">
    <property type="entry name" value="Cyt_c-like_dom_sf"/>
</dbReference>